<evidence type="ECO:0000313" key="1">
    <source>
        <dbReference type="EMBL" id="VAW33205.1"/>
    </source>
</evidence>
<proteinExistence type="predicted"/>
<gene>
    <name evidence="1" type="ORF">MNBD_CPR01-309</name>
</gene>
<dbReference type="AlphaFoldDB" id="A0A3B0UQ60"/>
<evidence type="ECO:0008006" key="2">
    <source>
        <dbReference type="Google" id="ProtNLM"/>
    </source>
</evidence>
<reference evidence="1" key="1">
    <citation type="submission" date="2018-06" db="EMBL/GenBank/DDBJ databases">
        <authorList>
            <person name="Zhirakovskaya E."/>
        </authorList>
    </citation>
    <scope>NUCLEOTIDE SEQUENCE</scope>
</reference>
<accession>A0A3B0UQ60</accession>
<dbReference type="EMBL" id="UOEV01000088">
    <property type="protein sequence ID" value="VAW33205.1"/>
    <property type="molecule type" value="Genomic_DNA"/>
</dbReference>
<sequence length="83" mass="9152">MATIQKLIKVGSSVAVVIPKSLLGKCSAGAPISIEKDARTNTFLVRVLPEKKNTLSAREKHVLSLTDSFVKRYRTDLKRLKDA</sequence>
<name>A0A3B0UQ60_9ZZZZ</name>
<protein>
    <recommendedName>
        <fullName evidence="2">SpoVT-AbrB domain-containing protein</fullName>
    </recommendedName>
</protein>
<organism evidence="1">
    <name type="scientific">hydrothermal vent metagenome</name>
    <dbReference type="NCBI Taxonomy" id="652676"/>
    <lineage>
        <taxon>unclassified sequences</taxon>
        <taxon>metagenomes</taxon>
        <taxon>ecological metagenomes</taxon>
    </lineage>
</organism>